<evidence type="ECO:0000256" key="6">
    <source>
        <dbReference type="ARBA" id="ARBA00022679"/>
    </source>
</evidence>
<name>A0A9R1WRD7_LACSA</name>
<evidence type="ECO:0000256" key="13">
    <source>
        <dbReference type="ARBA" id="ARBA00023136"/>
    </source>
</evidence>
<dbReference type="AlphaFoldDB" id="A0A9R1WRD7"/>
<dbReference type="GO" id="GO:0004674">
    <property type="term" value="F:protein serine/threonine kinase activity"/>
    <property type="evidence" value="ECO:0007669"/>
    <property type="project" value="UniProtKB-KW"/>
</dbReference>
<reference evidence="18 19" key="1">
    <citation type="journal article" date="2017" name="Nat. Commun.">
        <title>Genome assembly with in vitro proximity ligation data and whole-genome triplication in lettuce.</title>
        <authorList>
            <person name="Reyes-Chin-Wo S."/>
            <person name="Wang Z."/>
            <person name="Yang X."/>
            <person name="Kozik A."/>
            <person name="Arikit S."/>
            <person name="Song C."/>
            <person name="Xia L."/>
            <person name="Froenicke L."/>
            <person name="Lavelle D.O."/>
            <person name="Truco M.J."/>
            <person name="Xia R."/>
            <person name="Zhu S."/>
            <person name="Xu C."/>
            <person name="Xu H."/>
            <person name="Xu X."/>
            <person name="Cox K."/>
            <person name="Korf I."/>
            <person name="Meyers B.C."/>
            <person name="Michelmore R.W."/>
        </authorList>
    </citation>
    <scope>NUCLEOTIDE SEQUENCE [LARGE SCALE GENOMIC DNA]</scope>
    <source>
        <strain evidence="19">cv. Salinas</strain>
        <tissue evidence="18">Seedlings</tissue>
    </source>
</reference>
<keyword evidence="10" id="KW-0418">Kinase</keyword>
<feature type="domain" description="Protein kinase" evidence="17">
    <location>
        <begin position="50"/>
        <end position="332"/>
    </location>
</feature>
<evidence type="ECO:0000313" key="18">
    <source>
        <dbReference type="EMBL" id="KAJ0227445.1"/>
    </source>
</evidence>
<dbReference type="PROSITE" id="PS00107">
    <property type="entry name" value="PROTEIN_KINASE_ATP"/>
    <property type="match status" value="1"/>
</dbReference>
<feature type="domain" description="Protein kinase" evidence="17">
    <location>
        <begin position="690"/>
        <end position="972"/>
    </location>
</feature>
<evidence type="ECO:0000256" key="14">
    <source>
        <dbReference type="ARBA" id="ARBA00023170"/>
    </source>
</evidence>
<dbReference type="Gene3D" id="3.30.200.20">
    <property type="entry name" value="Phosphorylase Kinase, domain 1"/>
    <property type="match status" value="3"/>
</dbReference>
<keyword evidence="11 16" id="KW-0067">ATP-binding</keyword>
<evidence type="ECO:0000313" key="19">
    <source>
        <dbReference type="Proteomes" id="UP000235145"/>
    </source>
</evidence>
<dbReference type="PROSITE" id="PS50011">
    <property type="entry name" value="PROTEIN_KINASE_DOM"/>
    <property type="match status" value="3"/>
</dbReference>
<dbReference type="GO" id="GO:0004714">
    <property type="term" value="F:transmembrane receptor protein tyrosine kinase activity"/>
    <property type="evidence" value="ECO:0007669"/>
    <property type="project" value="InterPro"/>
</dbReference>
<dbReference type="FunFam" id="1.10.510.10:FF:000240">
    <property type="entry name" value="Lectin-domain containing receptor kinase A4.3"/>
    <property type="match status" value="1"/>
</dbReference>
<dbReference type="PANTHER" id="PTHR27003">
    <property type="entry name" value="OS07G0166700 PROTEIN"/>
    <property type="match status" value="1"/>
</dbReference>
<evidence type="ECO:0000256" key="10">
    <source>
        <dbReference type="ARBA" id="ARBA00022777"/>
    </source>
</evidence>
<dbReference type="Gene3D" id="1.10.510.10">
    <property type="entry name" value="Transferase(Phosphotransferase) domain 1"/>
    <property type="match status" value="3"/>
</dbReference>
<dbReference type="Proteomes" id="UP000235145">
    <property type="component" value="Unassembled WGS sequence"/>
</dbReference>
<comment type="similarity">
    <text evidence="3">In the C-terminal section; belongs to the protein kinase superfamily. Ser/Thr protein kinase family.</text>
</comment>
<dbReference type="GO" id="GO:0004672">
    <property type="term" value="F:protein kinase activity"/>
    <property type="evidence" value="ECO:0000318"/>
    <property type="project" value="GO_Central"/>
</dbReference>
<evidence type="ECO:0000256" key="4">
    <source>
        <dbReference type="ARBA" id="ARBA00022475"/>
    </source>
</evidence>
<dbReference type="InterPro" id="IPR001245">
    <property type="entry name" value="Ser-Thr/Tyr_kinase_cat_dom"/>
</dbReference>
<dbReference type="EMBL" id="NBSK02000001">
    <property type="protein sequence ID" value="KAJ0227445.1"/>
    <property type="molecule type" value="Genomic_DNA"/>
</dbReference>
<evidence type="ECO:0000256" key="8">
    <source>
        <dbReference type="ARBA" id="ARBA00022729"/>
    </source>
</evidence>
<keyword evidence="14" id="KW-0675">Receptor</keyword>
<dbReference type="Pfam" id="PF07714">
    <property type="entry name" value="PK_Tyr_Ser-Thr"/>
    <property type="match status" value="3"/>
</dbReference>
<dbReference type="InterPro" id="IPR000719">
    <property type="entry name" value="Prot_kinase_dom"/>
</dbReference>
<keyword evidence="9 16" id="KW-0547">Nucleotide-binding</keyword>
<keyword evidence="5" id="KW-0723">Serine/threonine-protein kinase</keyword>
<keyword evidence="19" id="KW-1185">Reference proteome</keyword>
<evidence type="ECO:0000256" key="5">
    <source>
        <dbReference type="ARBA" id="ARBA00022527"/>
    </source>
</evidence>
<comment type="subcellular location">
    <subcellularLocation>
        <location evidence="1">Cell membrane</location>
        <topology evidence="1">Single-pass type I membrane protein</topology>
    </subcellularLocation>
</comment>
<evidence type="ECO:0000256" key="3">
    <source>
        <dbReference type="ARBA" id="ARBA00010217"/>
    </source>
</evidence>
<evidence type="ECO:0000256" key="9">
    <source>
        <dbReference type="ARBA" id="ARBA00022741"/>
    </source>
</evidence>
<dbReference type="PANTHER" id="PTHR27003:SF359">
    <property type="entry name" value="SERINE_THREONINE-PROTEIN KINASE UNC-51-RELATED"/>
    <property type="match status" value="1"/>
</dbReference>
<accession>A0A9R1WRD7</accession>
<evidence type="ECO:0000256" key="11">
    <source>
        <dbReference type="ARBA" id="ARBA00022840"/>
    </source>
</evidence>
<evidence type="ECO:0000256" key="12">
    <source>
        <dbReference type="ARBA" id="ARBA00022989"/>
    </source>
</evidence>
<keyword evidence="12" id="KW-1133">Transmembrane helix</keyword>
<sequence length="985" mass="113018">MKGFQSTIRLLHIAITIPNHQYQKTMSSSGVNLQSFLIPLKEIKLATADFSHETQIGNGRLSVIYKGQLSKRWENRIVAIKRIKKGSKQGEQEFHNELQMISMFHHQSIIPFVGYCDESSEIIIVYEHVVSGSLDHCLKDEINRRCITWAQRLKICIGAARGLGYLHSGIGEGIPVIHRAVKSSNILLDDNLEAKICGFGLSQFSNIKQRNTRNNAKASGTRFYMDPINHGSGVVKIESDVYSFGVVLFEMLSGMLADSTRSIDDHKPQTLLNLVRRYYDDGVEKITDPCIINQINSQSFQMFKEVAYKCISFIVEDRPTMDVIIKKLEEALDVQNHGATSTTIVQSYPYQNLERFLIPLTAINLATNELSKETRIGDDGNGSVYKGILSERWKNLTAAFKRFNPNRYQAAHKFHNEIGMMSNFDHENIIPFIGYCNEGNEMIIVSEYAENSTLAHHLYLYQRSRFITWEQRLKICRGAARGLKYLHSGLGEYNRVIHRDFNSAHILLDSNMEAKICGFEWSISVDRNQRQVTELAAVNTNSVYLDPIYSESGIVKTELDVYSFGIVLFEVLCGMLAYSKRRIGDDQPQTLLNLVRRYYNEGQDNLIDPQIRGEINTHSFHVIKEIAYRCISLNLKDRPTMNTIIKSIEEALDIQNHGGVSTITQPYQQSQNLERYLIPLKEITLATACFSSETRIGDGGFGVVYRGQLSEHWKNFIVAIKRLDPQGHQGKNEFLTELNLISKFHHQNIIPFIGYCDEANEMIIVYEYANNRSLDYHLQDPNKRHCLTWVQRLKICLGAARGLNYLHSGLGEDNRVIHRDIKSGNILLDENMEAKICDFGLSKESTRNQQRSHLYTNAAGTNFYMDPIYHESGILRKESDVYSFGVVMFELLSGMLAFYRKSFGDGKPQYLISLVRRYYKNGLEKLIDPFIRDEIDSRCFYTFKKLAFQCISHKSEERPTMETIIERIEDALDFQELKRCKKRKT</sequence>
<evidence type="ECO:0000256" key="7">
    <source>
        <dbReference type="ARBA" id="ARBA00022692"/>
    </source>
</evidence>
<dbReference type="SUPFAM" id="SSF56112">
    <property type="entry name" value="Protein kinase-like (PK-like)"/>
    <property type="match status" value="3"/>
</dbReference>
<dbReference type="InterPro" id="IPR008271">
    <property type="entry name" value="Ser/Thr_kinase_AS"/>
</dbReference>
<keyword evidence="6" id="KW-0808">Transferase</keyword>
<organism evidence="18 19">
    <name type="scientific">Lactuca sativa</name>
    <name type="common">Garden lettuce</name>
    <dbReference type="NCBI Taxonomy" id="4236"/>
    <lineage>
        <taxon>Eukaryota</taxon>
        <taxon>Viridiplantae</taxon>
        <taxon>Streptophyta</taxon>
        <taxon>Embryophyta</taxon>
        <taxon>Tracheophyta</taxon>
        <taxon>Spermatophyta</taxon>
        <taxon>Magnoliopsida</taxon>
        <taxon>eudicotyledons</taxon>
        <taxon>Gunneridae</taxon>
        <taxon>Pentapetalae</taxon>
        <taxon>asterids</taxon>
        <taxon>campanulids</taxon>
        <taxon>Asterales</taxon>
        <taxon>Asteraceae</taxon>
        <taxon>Cichorioideae</taxon>
        <taxon>Cichorieae</taxon>
        <taxon>Lactucinae</taxon>
        <taxon>Lactuca</taxon>
    </lineage>
</organism>
<protein>
    <recommendedName>
        <fullName evidence="17">Protein kinase domain-containing protein</fullName>
    </recommendedName>
</protein>
<feature type="domain" description="Protein kinase" evidence="17">
    <location>
        <begin position="370"/>
        <end position="652"/>
    </location>
</feature>
<dbReference type="GO" id="GO:0005886">
    <property type="term" value="C:plasma membrane"/>
    <property type="evidence" value="ECO:0000318"/>
    <property type="project" value="GO_Central"/>
</dbReference>
<dbReference type="FunFam" id="3.30.200.20:FF:000039">
    <property type="entry name" value="receptor-like protein kinase FERONIA"/>
    <property type="match status" value="2"/>
</dbReference>
<evidence type="ECO:0000259" key="17">
    <source>
        <dbReference type="PROSITE" id="PS50011"/>
    </source>
</evidence>
<keyword evidence="13" id="KW-0472">Membrane</keyword>
<dbReference type="PROSITE" id="PS00108">
    <property type="entry name" value="PROTEIN_KINASE_ST"/>
    <property type="match status" value="1"/>
</dbReference>
<feature type="binding site" evidence="16">
    <location>
        <position position="721"/>
    </location>
    <ligand>
        <name>ATP</name>
        <dbReference type="ChEBI" id="CHEBI:30616"/>
    </ligand>
</feature>
<keyword evidence="15" id="KW-0325">Glycoprotein</keyword>
<keyword evidence="4" id="KW-1003">Cell membrane</keyword>
<comment type="caution">
    <text evidence="18">The sequence shown here is derived from an EMBL/GenBank/DDBJ whole genome shotgun (WGS) entry which is preliminary data.</text>
</comment>
<gene>
    <name evidence="18" type="ORF">LSAT_V11C100045540</name>
</gene>
<comment type="similarity">
    <text evidence="2">In the N-terminal section; belongs to the leguminous lectin family.</text>
</comment>
<evidence type="ECO:0000256" key="1">
    <source>
        <dbReference type="ARBA" id="ARBA00004251"/>
    </source>
</evidence>
<dbReference type="InterPro" id="IPR045272">
    <property type="entry name" value="ANXUR1/2-like"/>
</dbReference>
<dbReference type="InterPro" id="IPR017441">
    <property type="entry name" value="Protein_kinase_ATP_BS"/>
</dbReference>
<dbReference type="GO" id="GO:0005524">
    <property type="term" value="F:ATP binding"/>
    <property type="evidence" value="ECO:0007669"/>
    <property type="project" value="UniProtKB-UniRule"/>
</dbReference>
<dbReference type="GO" id="GO:0002229">
    <property type="term" value="P:defense response to oomycetes"/>
    <property type="evidence" value="ECO:0007669"/>
    <property type="project" value="UniProtKB-ARBA"/>
</dbReference>
<dbReference type="SMART" id="SM00220">
    <property type="entry name" value="S_TKc"/>
    <property type="match status" value="3"/>
</dbReference>
<keyword evidence="8" id="KW-0732">Signal</keyword>
<dbReference type="InterPro" id="IPR011009">
    <property type="entry name" value="Kinase-like_dom_sf"/>
</dbReference>
<evidence type="ECO:0000256" key="2">
    <source>
        <dbReference type="ARBA" id="ARBA00008536"/>
    </source>
</evidence>
<evidence type="ECO:0000256" key="16">
    <source>
        <dbReference type="PROSITE-ProRule" id="PRU10141"/>
    </source>
</evidence>
<proteinExistence type="inferred from homology"/>
<evidence type="ECO:0000256" key="15">
    <source>
        <dbReference type="ARBA" id="ARBA00023180"/>
    </source>
</evidence>
<keyword evidence="7" id="KW-0812">Transmembrane</keyword>